<reference evidence="1 2" key="1">
    <citation type="submission" date="2024-12" db="EMBL/GenBank/DDBJ databases">
        <authorList>
            <person name="Hu S."/>
        </authorList>
    </citation>
    <scope>NUCLEOTIDE SEQUENCE [LARGE SCALE GENOMIC DNA]</scope>
    <source>
        <strain evidence="1 2">THG-T11</strain>
    </source>
</reference>
<dbReference type="RefSeq" id="WP_138721747.1">
    <property type="nucleotide sequence ID" value="NZ_SSHJ02000001.1"/>
</dbReference>
<comment type="caution">
    <text evidence="1">The sequence shown here is derived from an EMBL/GenBank/DDBJ whole genome shotgun (WGS) entry which is preliminary data.</text>
</comment>
<keyword evidence="2" id="KW-1185">Reference proteome</keyword>
<evidence type="ECO:0000313" key="1">
    <source>
        <dbReference type="EMBL" id="MFN0254606.1"/>
    </source>
</evidence>
<dbReference type="EMBL" id="SSHJ02000001">
    <property type="protein sequence ID" value="MFN0254606.1"/>
    <property type="molecule type" value="Genomic_DNA"/>
</dbReference>
<organism evidence="1 2">
    <name type="scientific">Pedobacter ureilyticus</name>
    <dbReference type="NCBI Taxonomy" id="1393051"/>
    <lineage>
        <taxon>Bacteria</taxon>
        <taxon>Pseudomonadati</taxon>
        <taxon>Bacteroidota</taxon>
        <taxon>Sphingobacteriia</taxon>
        <taxon>Sphingobacteriales</taxon>
        <taxon>Sphingobacteriaceae</taxon>
        <taxon>Pedobacter</taxon>
    </lineage>
</organism>
<dbReference type="Proteomes" id="UP001517247">
    <property type="component" value="Unassembled WGS sequence"/>
</dbReference>
<proteinExistence type="predicted"/>
<gene>
    <name evidence="1" type="ORF">E6A44_003435</name>
</gene>
<name>A0ABW9J239_9SPHI</name>
<protein>
    <submittedName>
        <fullName evidence="1">Uncharacterized protein</fullName>
    </submittedName>
</protein>
<sequence length="62" mass="7399">METNFGFKEEHTLPLNFKYLEVNKSEGKPSSPVKKDSYLKCKEYQTEFYSRKVPHKPITRML</sequence>
<accession>A0ABW9J239</accession>
<evidence type="ECO:0000313" key="2">
    <source>
        <dbReference type="Proteomes" id="UP001517247"/>
    </source>
</evidence>